<protein>
    <submittedName>
        <fullName evidence="1">Hydrogenase</fullName>
    </submittedName>
</protein>
<gene>
    <name evidence="1" type="ORF">B9N61_04210</name>
</gene>
<dbReference type="InterPro" id="IPR011050">
    <property type="entry name" value="Pectin_lyase_fold/virulence"/>
</dbReference>
<sequence>MQERKGEIFTGERAMFGVKGVNFVNCIFENGESPLKHSSNLKLNDCVFAYKYPLWYARDITLNGGYLEPLARAGMWYSTNLSFKDVVINAPKSFRKSSQILLENVNFSDAGETLWGCTDVKIKNVFARGDYFGANSENLEIEGLNLDGNYCFDGCKNVRIANSKLISKDAFWNCENVVAQNCLISGEYLAWNSKNVTLINCMIKSLQALCYVENLVVKDCIFIDTSLAFEYSSVDVSTSGAIKSIKNPKSGVIMAAKIDEIIIDENLVDTKGIKIIITEKQLSKKE</sequence>
<evidence type="ECO:0000313" key="1">
    <source>
        <dbReference type="EMBL" id="OUT18666.1"/>
    </source>
</evidence>
<dbReference type="InterPro" id="IPR022208">
    <property type="entry name" value="DUF3737"/>
</dbReference>
<dbReference type="RefSeq" id="WP_087586062.1">
    <property type="nucleotide sequence ID" value="NZ_CABMKP010000007.1"/>
</dbReference>
<proteinExistence type="predicted"/>
<dbReference type="EMBL" id="NDYR01000007">
    <property type="protein sequence ID" value="OUT18666.1"/>
    <property type="molecule type" value="Genomic_DNA"/>
</dbReference>
<dbReference type="Proteomes" id="UP000196534">
    <property type="component" value="Unassembled WGS sequence"/>
</dbReference>
<accession>A0A1Y5NCR8</accession>
<dbReference type="Pfam" id="PF12541">
    <property type="entry name" value="DUF3737"/>
    <property type="match status" value="1"/>
</dbReference>
<name>A0A1Y5NCR8_9BACT</name>
<organism evidence="1 2">
    <name type="scientific">Campylobacter concisus</name>
    <dbReference type="NCBI Taxonomy" id="199"/>
    <lineage>
        <taxon>Bacteria</taxon>
        <taxon>Pseudomonadati</taxon>
        <taxon>Campylobacterota</taxon>
        <taxon>Epsilonproteobacteria</taxon>
        <taxon>Campylobacterales</taxon>
        <taxon>Campylobacteraceae</taxon>
        <taxon>Campylobacter</taxon>
    </lineage>
</organism>
<reference evidence="1 2" key="1">
    <citation type="submission" date="2017-04" db="EMBL/GenBank/DDBJ databases">
        <title>Complete genome of Campylobacter concisus ATCC 33237T and draft genomes for an additional eight well characterized C. concisus strains.</title>
        <authorList>
            <person name="Cornelius A.J."/>
            <person name="Miller W.G."/>
            <person name="Lastovica A.J."/>
            <person name="On S.L."/>
            <person name="French N.P."/>
            <person name="Vandenberg O."/>
            <person name="Biggs P.J."/>
        </authorList>
    </citation>
    <scope>NUCLEOTIDE SEQUENCE [LARGE SCALE GENOMIC DNA]</scope>
    <source>
        <strain evidence="1 2">Lasto205.94</strain>
    </source>
</reference>
<evidence type="ECO:0000313" key="2">
    <source>
        <dbReference type="Proteomes" id="UP000196534"/>
    </source>
</evidence>
<dbReference type="InterPro" id="IPR012334">
    <property type="entry name" value="Pectin_lyas_fold"/>
</dbReference>
<dbReference type="SUPFAM" id="SSF51126">
    <property type="entry name" value="Pectin lyase-like"/>
    <property type="match status" value="1"/>
</dbReference>
<dbReference type="Gene3D" id="2.160.20.10">
    <property type="entry name" value="Single-stranded right-handed beta-helix, Pectin lyase-like"/>
    <property type="match status" value="1"/>
</dbReference>
<dbReference type="AlphaFoldDB" id="A0A1Y5NCR8"/>
<comment type="caution">
    <text evidence="1">The sequence shown here is derived from an EMBL/GenBank/DDBJ whole genome shotgun (WGS) entry which is preliminary data.</text>
</comment>